<reference evidence="1 2" key="1">
    <citation type="submission" date="2019-08" db="EMBL/GenBank/DDBJ databases">
        <title>Parahaliea maris sp. nov., isolated from the surface seawater.</title>
        <authorList>
            <person name="Liu Y."/>
        </authorList>
    </citation>
    <scope>NUCLEOTIDE SEQUENCE [LARGE SCALE GENOMIC DNA]</scope>
    <source>
        <strain evidence="1 2">HSLHS9</strain>
    </source>
</reference>
<organism evidence="1 2">
    <name type="scientific">Parahaliea maris</name>
    <dbReference type="NCBI Taxonomy" id="2716870"/>
    <lineage>
        <taxon>Bacteria</taxon>
        <taxon>Pseudomonadati</taxon>
        <taxon>Pseudomonadota</taxon>
        <taxon>Gammaproteobacteria</taxon>
        <taxon>Cellvibrionales</taxon>
        <taxon>Halieaceae</taxon>
        <taxon>Parahaliea</taxon>
    </lineage>
</organism>
<accession>A0A5C9AAX8</accession>
<gene>
    <name evidence="1" type="ORF">FV139_04515</name>
</gene>
<dbReference type="GO" id="GO:0006270">
    <property type="term" value="P:DNA replication initiation"/>
    <property type="evidence" value="ECO:0007669"/>
    <property type="project" value="InterPro"/>
</dbReference>
<proteinExistence type="predicted"/>
<evidence type="ECO:0000313" key="2">
    <source>
        <dbReference type="Proteomes" id="UP000321039"/>
    </source>
</evidence>
<dbReference type="EMBL" id="VRZA01000001">
    <property type="protein sequence ID" value="TXS96820.1"/>
    <property type="molecule type" value="Genomic_DNA"/>
</dbReference>
<sequence length="144" mass="16582">MRDYPVEQILRGARHAIEHSEYLPTLNRMHECCQAGLAEFGLPSTRDAYREACNAPSPKAAQRWSHPAVYLAGRDSEWFFLANNTEQKALPVFERHYREYCARVMRGEQLTIPPEQALEHHEAAPLPVEEQLAQLKKLREETGI</sequence>
<keyword evidence="2" id="KW-1185">Reference proteome</keyword>
<name>A0A5C9AAX8_9GAMM</name>
<comment type="caution">
    <text evidence="1">The sequence shown here is derived from an EMBL/GenBank/DDBJ whole genome shotgun (WGS) entry which is preliminary data.</text>
</comment>
<protein>
    <submittedName>
        <fullName evidence="1">Uncharacterized protein</fullName>
    </submittedName>
</protein>
<dbReference type="InterPro" id="IPR009731">
    <property type="entry name" value="P-like"/>
</dbReference>
<dbReference type="Proteomes" id="UP000321039">
    <property type="component" value="Unassembled WGS sequence"/>
</dbReference>
<dbReference type="AlphaFoldDB" id="A0A5C9AAX8"/>
<evidence type="ECO:0000313" key="1">
    <source>
        <dbReference type="EMBL" id="TXS96820.1"/>
    </source>
</evidence>
<dbReference type="Pfam" id="PF06992">
    <property type="entry name" value="Phage_lambda_P"/>
    <property type="match status" value="1"/>
</dbReference>